<evidence type="ECO:0000313" key="1">
    <source>
        <dbReference type="EMBL" id="SAI73986.1"/>
    </source>
</evidence>
<dbReference type="AlphaFoldDB" id="A0A157LWD5"/>
<proteinExistence type="predicted"/>
<dbReference type="SUPFAM" id="SSF89796">
    <property type="entry name" value="CoA-transferase family III (CaiB/BaiF)"/>
    <property type="match status" value="1"/>
</dbReference>
<dbReference type="InterPro" id="IPR050509">
    <property type="entry name" value="CoA-transferase_III"/>
</dbReference>
<dbReference type="GeneID" id="56591603"/>
<dbReference type="eggNOG" id="COG1804">
    <property type="taxonomic scope" value="Bacteria"/>
</dbReference>
<dbReference type="KEGG" id="btrm:SAMEA390648703930"/>
<keyword evidence="2" id="KW-1185">Reference proteome</keyword>
<organism evidence="1 2">
    <name type="scientific">Bordetella trematum</name>
    <dbReference type="NCBI Taxonomy" id="123899"/>
    <lineage>
        <taxon>Bacteria</taxon>
        <taxon>Pseudomonadati</taxon>
        <taxon>Pseudomonadota</taxon>
        <taxon>Betaproteobacteria</taxon>
        <taxon>Burkholderiales</taxon>
        <taxon>Alcaligenaceae</taxon>
        <taxon>Bordetella</taxon>
    </lineage>
</organism>
<dbReference type="InterPro" id="IPR003673">
    <property type="entry name" value="CoA-Trfase_fam_III"/>
</dbReference>
<dbReference type="RefSeq" id="WP_025512435.1">
    <property type="nucleotide sequence ID" value="NZ_CP016340.1"/>
</dbReference>
<dbReference type="EC" id="2.8.3.16" evidence="1"/>
<dbReference type="Gene3D" id="3.30.1540.10">
    <property type="entry name" value="formyl-coa transferase, domain 3"/>
    <property type="match status" value="1"/>
</dbReference>
<dbReference type="Gene3D" id="3.40.50.10540">
    <property type="entry name" value="Crotonobetainyl-coa:carnitine coa-transferase, domain 1"/>
    <property type="match status" value="1"/>
</dbReference>
<name>A0A157LWD5_9BORD</name>
<keyword evidence="1" id="KW-0808">Transferase</keyword>
<gene>
    <name evidence="1" type="primary">frc_25</name>
    <name evidence="1" type="ORF">SAMEA3906487_03930</name>
</gene>
<dbReference type="STRING" id="123899.SAMEA3906487_03930"/>
<dbReference type="PATRIC" id="fig|123899.6.peg.3928"/>
<sequence length="352" mass="37437">MSLAPLQTTPAAGPLAGLKVLEFSAIGPVPWGVSLLADMAAQITRVCRPQAGQPSKAADTLSERGRRDVHLDLKSGADQAQVRALIAEHDVLIEGMRPGVMERLGLGPADCHALNPRLVYVRVTGWGQDGPLALRAGHDINYIALSGALHAIGPRDGPPTIPLNLVGDYGGGGTFMVIGLLAALLRARSSGQGCVVDAAMLDGAVRQSGVVYERLAQGSWRDQRGVNMLDGGTPWYSVYQTACGGYMAVGAIEPQFYRVFVQALGLDEAALPSRDDPANWDALRQRFTQCFLARTRAHWSAVFEPLDACVSPVLSLSEAPLHPHNQSRAVFTTAADGSHRAGLAPRFAPLRE</sequence>
<dbReference type="EMBL" id="LT546645">
    <property type="protein sequence ID" value="SAI73986.1"/>
    <property type="molecule type" value="Genomic_DNA"/>
</dbReference>
<dbReference type="InterPro" id="IPR023606">
    <property type="entry name" value="CoA-Trfase_III_dom_1_sf"/>
</dbReference>
<dbReference type="GO" id="GO:0033608">
    <property type="term" value="F:formyl-CoA transferase activity"/>
    <property type="evidence" value="ECO:0007669"/>
    <property type="project" value="UniProtKB-EC"/>
</dbReference>
<evidence type="ECO:0000313" key="2">
    <source>
        <dbReference type="Proteomes" id="UP000076825"/>
    </source>
</evidence>
<dbReference type="InterPro" id="IPR044855">
    <property type="entry name" value="CoA-Trfase_III_dom3_sf"/>
</dbReference>
<dbReference type="PANTHER" id="PTHR48228:SF5">
    <property type="entry name" value="ALPHA-METHYLACYL-COA RACEMASE"/>
    <property type="match status" value="1"/>
</dbReference>
<reference evidence="1 2" key="1">
    <citation type="submission" date="2016-04" db="EMBL/GenBank/DDBJ databases">
        <authorList>
            <consortium name="Pathogen Informatics"/>
        </authorList>
    </citation>
    <scope>NUCLEOTIDE SEQUENCE [LARGE SCALE GENOMIC DNA]</scope>
    <source>
        <strain evidence="1 2">H044680328</strain>
    </source>
</reference>
<dbReference type="OrthoDB" id="5294844at2"/>
<dbReference type="PANTHER" id="PTHR48228">
    <property type="entry name" value="SUCCINYL-COA--D-CITRAMALATE COA-TRANSFERASE"/>
    <property type="match status" value="1"/>
</dbReference>
<dbReference type="Proteomes" id="UP000076825">
    <property type="component" value="Chromosome 1"/>
</dbReference>
<protein>
    <submittedName>
        <fullName evidence="1">Racemase</fullName>
        <ecNumber evidence="1">2.8.3.16</ecNumber>
    </submittedName>
</protein>
<accession>A0A157LWD5</accession>
<dbReference type="Pfam" id="PF02515">
    <property type="entry name" value="CoA_transf_3"/>
    <property type="match status" value="1"/>
</dbReference>